<protein>
    <submittedName>
        <fullName evidence="4">RNA-binding protein</fullName>
    </submittedName>
</protein>
<dbReference type="STRING" id="1123350.SAMN02744040_00021"/>
<dbReference type="PANTHER" id="PTHR40065:SF3">
    <property type="entry name" value="RNA-BINDING PROTEIN YHBY"/>
    <property type="match status" value="1"/>
</dbReference>
<organism evidence="4 5">
    <name type="scientific">Tepidibacter thalassicus DSM 15285</name>
    <dbReference type="NCBI Taxonomy" id="1123350"/>
    <lineage>
        <taxon>Bacteria</taxon>
        <taxon>Bacillati</taxon>
        <taxon>Bacillota</taxon>
        <taxon>Clostridia</taxon>
        <taxon>Peptostreptococcales</taxon>
        <taxon>Peptostreptococcaceae</taxon>
        <taxon>Tepidibacter</taxon>
    </lineage>
</organism>
<dbReference type="SMART" id="SM01103">
    <property type="entry name" value="CRS1_YhbY"/>
    <property type="match status" value="1"/>
</dbReference>
<dbReference type="AlphaFoldDB" id="A0A1M5NG90"/>
<reference evidence="5" key="1">
    <citation type="submission" date="2016-11" db="EMBL/GenBank/DDBJ databases">
        <authorList>
            <person name="Varghese N."/>
            <person name="Submissions S."/>
        </authorList>
    </citation>
    <scope>NUCLEOTIDE SEQUENCE [LARGE SCALE GENOMIC DNA]</scope>
    <source>
        <strain evidence="5">DSM 15285</strain>
    </source>
</reference>
<gene>
    <name evidence="4" type="ORF">SAMN02744040_00021</name>
</gene>
<dbReference type="RefSeq" id="WP_072722851.1">
    <property type="nucleotide sequence ID" value="NZ_FQXH01000005.1"/>
</dbReference>
<evidence type="ECO:0000256" key="2">
    <source>
        <dbReference type="PROSITE-ProRule" id="PRU00626"/>
    </source>
</evidence>
<dbReference type="InterPro" id="IPR035920">
    <property type="entry name" value="YhbY-like_sf"/>
</dbReference>
<dbReference type="NCBIfam" id="TIGR00253">
    <property type="entry name" value="RNA_bind_YhbY"/>
    <property type="match status" value="1"/>
</dbReference>
<dbReference type="Pfam" id="PF01985">
    <property type="entry name" value="CRS1_YhbY"/>
    <property type="match status" value="1"/>
</dbReference>
<dbReference type="PANTHER" id="PTHR40065">
    <property type="entry name" value="RNA-BINDING PROTEIN YHBY"/>
    <property type="match status" value="1"/>
</dbReference>
<evidence type="ECO:0000313" key="4">
    <source>
        <dbReference type="EMBL" id="SHG88528.1"/>
    </source>
</evidence>
<evidence type="ECO:0000256" key="1">
    <source>
        <dbReference type="ARBA" id="ARBA00022884"/>
    </source>
</evidence>
<proteinExistence type="predicted"/>
<evidence type="ECO:0000259" key="3">
    <source>
        <dbReference type="PROSITE" id="PS51295"/>
    </source>
</evidence>
<keyword evidence="5" id="KW-1185">Reference proteome</keyword>
<dbReference type="Gene3D" id="3.30.110.60">
    <property type="entry name" value="YhbY-like"/>
    <property type="match status" value="1"/>
</dbReference>
<sequence>MLTGKQRSYLKSIANKTKPITQIGKEGVTDAFLNQLDDALEAREIVKVTVLENSGLEVKKTASEVAKAVRAEFVQAIGSKFTIYRKSINKPKIELPKK</sequence>
<dbReference type="InterPro" id="IPR001890">
    <property type="entry name" value="RNA-binding_CRM"/>
</dbReference>
<evidence type="ECO:0000313" key="5">
    <source>
        <dbReference type="Proteomes" id="UP000242520"/>
    </source>
</evidence>
<dbReference type="GO" id="GO:0003723">
    <property type="term" value="F:RNA binding"/>
    <property type="evidence" value="ECO:0007669"/>
    <property type="project" value="UniProtKB-UniRule"/>
</dbReference>
<dbReference type="Proteomes" id="UP000242520">
    <property type="component" value="Unassembled WGS sequence"/>
</dbReference>
<accession>A0A1M5NG90</accession>
<dbReference type="InterPro" id="IPR051925">
    <property type="entry name" value="RNA-binding_domain"/>
</dbReference>
<dbReference type="InterPro" id="IPR017924">
    <property type="entry name" value="RNA-binding_YhbY"/>
</dbReference>
<dbReference type="EMBL" id="FQXH01000005">
    <property type="protein sequence ID" value="SHG88528.1"/>
    <property type="molecule type" value="Genomic_DNA"/>
</dbReference>
<dbReference type="SUPFAM" id="SSF75471">
    <property type="entry name" value="YhbY-like"/>
    <property type="match status" value="1"/>
</dbReference>
<feature type="domain" description="CRM" evidence="3">
    <location>
        <begin position="1"/>
        <end position="96"/>
    </location>
</feature>
<keyword evidence="1 2" id="KW-0694">RNA-binding</keyword>
<name>A0A1M5NG90_9FIRM</name>
<dbReference type="OrthoDB" id="9797519at2"/>
<dbReference type="PROSITE" id="PS51295">
    <property type="entry name" value="CRM"/>
    <property type="match status" value="1"/>
</dbReference>